<dbReference type="GO" id="GO:0016020">
    <property type="term" value="C:membrane"/>
    <property type="evidence" value="ECO:0007669"/>
    <property type="project" value="UniProtKB-SubCell"/>
</dbReference>
<evidence type="ECO:0000256" key="3">
    <source>
        <dbReference type="ARBA" id="ARBA00004370"/>
    </source>
</evidence>
<name>A0A183A0Z2_9TREM</name>
<organism evidence="7">
    <name type="scientific">Echinostoma caproni</name>
    <dbReference type="NCBI Taxonomy" id="27848"/>
    <lineage>
        <taxon>Eukaryota</taxon>
        <taxon>Metazoa</taxon>
        <taxon>Spiralia</taxon>
        <taxon>Lophotrochozoa</taxon>
        <taxon>Platyhelminthes</taxon>
        <taxon>Trematoda</taxon>
        <taxon>Digenea</taxon>
        <taxon>Plagiorchiida</taxon>
        <taxon>Echinostomata</taxon>
        <taxon>Echinostomatoidea</taxon>
        <taxon>Echinostomatidae</taxon>
        <taxon>Echinostoma</taxon>
    </lineage>
</organism>
<comment type="subcellular location">
    <subcellularLocation>
        <location evidence="2">Endoplasmic reticulum</location>
    </subcellularLocation>
    <subcellularLocation>
        <location evidence="3">Membrane</location>
    </subcellularLocation>
    <subcellularLocation>
        <location evidence="1">Mitochondrion</location>
    </subcellularLocation>
</comment>
<protein>
    <submittedName>
        <fullName evidence="7">DUF4457 domain-containing protein</fullName>
    </submittedName>
</protein>
<keyword evidence="6" id="KW-0472">Membrane</keyword>
<evidence type="ECO:0000256" key="1">
    <source>
        <dbReference type="ARBA" id="ARBA00004173"/>
    </source>
</evidence>
<evidence type="ECO:0000256" key="6">
    <source>
        <dbReference type="ARBA" id="ARBA00023136"/>
    </source>
</evidence>
<evidence type="ECO:0000256" key="5">
    <source>
        <dbReference type="ARBA" id="ARBA00023128"/>
    </source>
</evidence>
<evidence type="ECO:0000256" key="4">
    <source>
        <dbReference type="ARBA" id="ARBA00022824"/>
    </source>
</evidence>
<keyword evidence="5" id="KW-0496">Mitochondrion</keyword>
<dbReference type="PANTHER" id="PTHR48182">
    <property type="entry name" value="PROTEIN SERAC1"/>
    <property type="match status" value="1"/>
</dbReference>
<evidence type="ECO:0000256" key="2">
    <source>
        <dbReference type="ARBA" id="ARBA00004240"/>
    </source>
</evidence>
<proteinExistence type="predicted"/>
<dbReference type="GO" id="GO:0005783">
    <property type="term" value="C:endoplasmic reticulum"/>
    <property type="evidence" value="ECO:0007669"/>
    <property type="project" value="UniProtKB-SubCell"/>
</dbReference>
<dbReference type="InterPro" id="IPR052374">
    <property type="entry name" value="SERAC1"/>
</dbReference>
<dbReference type="WBParaSite" id="ECPE_0000062701-mRNA-1">
    <property type="protein sequence ID" value="ECPE_0000062701-mRNA-1"/>
    <property type="gene ID" value="ECPE_0000062701"/>
</dbReference>
<dbReference type="AlphaFoldDB" id="A0A183A0Z2"/>
<sequence>LSKRGAMDLSDVELVRIGSQSSLDARSTPSSLDRFENFNPTSLVTADQPNSQCKEHTTQPKWFCDPAELVAPADTQSLQHCHYDFLDVPDMSASAATSSPVASRRRFDTVSENLLNVDLDVARRAPNVPQNALADNTRGVIFMSAPHRGNQSLFALYRWPLRWTLTPEAIQLERNSAYLLDLHSWFNLWAMRHHVRILTMVEQRVTPVNRFWSVLLVPEDKRGGFRLSQLLSCF</sequence>
<reference evidence="7" key="1">
    <citation type="submission" date="2016-06" db="UniProtKB">
        <authorList>
            <consortium name="WormBaseParasite"/>
        </authorList>
    </citation>
    <scope>IDENTIFICATION</scope>
</reference>
<keyword evidence="4" id="KW-0256">Endoplasmic reticulum</keyword>
<accession>A0A183A0Z2</accession>
<dbReference type="GO" id="GO:0005739">
    <property type="term" value="C:mitochondrion"/>
    <property type="evidence" value="ECO:0007669"/>
    <property type="project" value="UniProtKB-SubCell"/>
</dbReference>
<evidence type="ECO:0000313" key="7">
    <source>
        <dbReference type="WBParaSite" id="ECPE_0000062701-mRNA-1"/>
    </source>
</evidence>
<dbReference type="PANTHER" id="PTHR48182:SF2">
    <property type="entry name" value="PROTEIN SERAC1"/>
    <property type="match status" value="1"/>
</dbReference>